<evidence type="ECO:0000256" key="2">
    <source>
        <dbReference type="PROSITE-ProRule" id="PRU00497"/>
    </source>
</evidence>
<proteinExistence type="predicted"/>
<dbReference type="PROSITE" id="PS00233">
    <property type="entry name" value="CHIT_BIND_RR_1"/>
    <property type="match status" value="1"/>
</dbReference>
<evidence type="ECO:0000256" key="3">
    <source>
        <dbReference type="SAM" id="SignalP"/>
    </source>
</evidence>
<gene>
    <name evidence="4" type="ORF">DAPPUDRAFT_236093</name>
</gene>
<evidence type="ECO:0000256" key="1">
    <source>
        <dbReference type="ARBA" id="ARBA00022460"/>
    </source>
</evidence>
<dbReference type="InterPro" id="IPR050468">
    <property type="entry name" value="Cuticle_Struct_Prot"/>
</dbReference>
<evidence type="ECO:0000313" key="5">
    <source>
        <dbReference type="Proteomes" id="UP000000305"/>
    </source>
</evidence>
<dbReference type="AlphaFoldDB" id="E9FZY2"/>
<dbReference type="Proteomes" id="UP000000305">
    <property type="component" value="Unassembled WGS sequence"/>
</dbReference>
<dbReference type="InterPro" id="IPR000618">
    <property type="entry name" value="Insect_cuticle"/>
</dbReference>
<dbReference type="InterPro" id="IPR031311">
    <property type="entry name" value="CHIT_BIND_RR_consensus"/>
</dbReference>
<dbReference type="PROSITE" id="PS51155">
    <property type="entry name" value="CHIT_BIND_RR_2"/>
    <property type="match status" value="1"/>
</dbReference>
<dbReference type="Pfam" id="PF00379">
    <property type="entry name" value="Chitin_bind_4"/>
    <property type="match status" value="1"/>
</dbReference>
<protein>
    <recommendedName>
        <fullName evidence="6">Cuticle protein</fullName>
    </recommendedName>
</protein>
<keyword evidence="1 2" id="KW-0193">Cuticle</keyword>
<dbReference type="PANTHER" id="PTHR10380:SF196">
    <property type="entry name" value="CUTICULAR PROTEIN 72EA"/>
    <property type="match status" value="1"/>
</dbReference>
<dbReference type="HOGENOM" id="CLU_2266409_0_0_1"/>
<reference evidence="4 5" key="1">
    <citation type="journal article" date="2011" name="Science">
        <title>The ecoresponsive genome of Daphnia pulex.</title>
        <authorList>
            <person name="Colbourne J.K."/>
            <person name="Pfrender M.E."/>
            <person name="Gilbert D."/>
            <person name="Thomas W.K."/>
            <person name="Tucker A."/>
            <person name="Oakley T.H."/>
            <person name="Tokishita S."/>
            <person name="Aerts A."/>
            <person name="Arnold G.J."/>
            <person name="Basu M.K."/>
            <person name="Bauer D.J."/>
            <person name="Caceres C.E."/>
            <person name="Carmel L."/>
            <person name="Casola C."/>
            <person name="Choi J.H."/>
            <person name="Detter J.C."/>
            <person name="Dong Q."/>
            <person name="Dusheyko S."/>
            <person name="Eads B.D."/>
            <person name="Frohlich T."/>
            <person name="Geiler-Samerotte K.A."/>
            <person name="Gerlach D."/>
            <person name="Hatcher P."/>
            <person name="Jogdeo S."/>
            <person name="Krijgsveld J."/>
            <person name="Kriventseva E.V."/>
            <person name="Kultz D."/>
            <person name="Laforsch C."/>
            <person name="Lindquist E."/>
            <person name="Lopez J."/>
            <person name="Manak J.R."/>
            <person name="Muller J."/>
            <person name="Pangilinan J."/>
            <person name="Patwardhan R.P."/>
            <person name="Pitluck S."/>
            <person name="Pritham E.J."/>
            <person name="Rechtsteiner A."/>
            <person name="Rho M."/>
            <person name="Rogozin I.B."/>
            <person name="Sakarya O."/>
            <person name="Salamov A."/>
            <person name="Schaack S."/>
            <person name="Shapiro H."/>
            <person name="Shiga Y."/>
            <person name="Skalitzky C."/>
            <person name="Smith Z."/>
            <person name="Souvorov A."/>
            <person name="Sung W."/>
            <person name="Tang Z."/>
            <person name="Tsuchiya D."/>
            <person name="Tu H."/>
            <person name="Vos H."/>
            <person name="Wang M."/>
            <person name="Wolf Y.I."/>
            <person name="Yamagata H."/>
            <person name="Yamada T."/>
            <person name="Ye Y."/>
            <person name="Shaw J.R."/>
            <person name="Andrews J."/>
            <person name="Crease T.J."/>
            <person name="Tang H."/>
            <person name="Lucas S.M."/>
            <person name="Robertson H.M."/>
            <person name="Bork P."/>
            <person name="Koonin E.V."/>
            <person name="Zdobnov E.M."/>
            <person name="Grigoriev I.V."/>
            <person name="Lynch M."/>
            <person name="Boore J.L."/>
        </authorList>
    </citation>
    <scope>NUCLEOTIDE SEQUENCE [LARGE SCALE GENOMIC DNA]</scope>
</reference>
<organism evidence="4 5">
    <name type="scientific">Daphnia pulex</name>
    <name type="common">Water flea</name>
    <dbReference type="NCBI Taxonomy" id="6669"/>
    <lineage>
        <taxon>Eukaryota</taxon>
        <taxon>Metazoa</taxon>
        <taxon>Ecdysozoa</taxon>
        <taxon>Arthropoda</taxon>
        <taxon>Crustacea</taxon>
        <taxon>Branchiopoda</taxon>
        <taxon>Diplostraca</taxon>
        <taxon>Cladocera</taxon>
        <taxon>Anomopoda</taxon>
        <taxon>Daphniidae</taxon>
        <taxon>Daphnia</taxon>
    </lineage>
</organism>
<dbReference type="InParanoid" id="E9FZY2"/>
<feature type="chain" id="PRO_5003237004" description="Cuticle protein" evidence="3">
    <location>
        <begin position="17"/>
        <end position="103"/>
    </location>
</feature>
<accession>E9FZY2</accession>
<keyword evidence="3" id="KW-0732">Signal</keyword>
<dbReference type="GO" id="GO:0008010">
    <property type="term" value="F:structural constituent of chitin-based larval cuticle"/>
    <property type="evidence" value="ECO:0000318"/>
    <property type="project" value="GO_Central"/>
</dbReference>
<name>E9FZY2_DAPPU</name>
<dbReference type="PhylomeDB" id="E9FZY2"/>
<dbReference type="GO" id="GO:0062129">
    <property type="term" value="C:chitin-based extracellular matrix"/>
    <property type="evidence" value="ECO:0000318"/>
    <property type="project" value="GO_Central"/>
</dbReference>
<feature type="signal peptide" evidence="3">
    <location>
        <begin position="1"/>
        <end position="16"/>
    </location>
</feature>
<dbReference type="EMBL" id="GL732528">
    <property type="protein sequence ID" value="EFX87127.1"/>
    <property type="molecule type" value="Genomic_DNA"/>
</dbReference>
<dbReference type="PANTHER" id="PTHR10380">
    <property type="entry name" value="CUTICLE PROTEIN"/>
    <property type="match status" value="1"/>
</dbReference>
<evidence type="ECO:0008006" key="6">
    <source>
        <dbReference type="Google" id="ProtNLM"/>
    </source>
</evidence>
<dbReference type="KEGG" id="dpx:DAPPUDRAFT_236093"/>
<sequence>MLSVVLSLLAVASIRAKNIGTLRELPDITSASLPVKQWHTQDGQGRASFDYSYPGQDASNIRDSDGNMAGSWSYVDADGNLVRATYTADKRGFLVSLCAIGNG</sequence>
<evidence type="ECO:0000313" key="4">
    <source>
        <dbReference type="EMBL" id="EFX87127.1"/>
    </source>
</evidence>
<dbReference type="OrthoDB" id="6377658at2759"/>
<keyword evidence="5" id="KW-1185">Reference proteome</keyword>